<dbReference type="InterPro" id="IPR002661">
    <property type="entry name" value="Ribosome_recyc_fac"/>
</dbReference>
<name>A0A317JPW8_9BACT</name>
<dbReference type="Gene3D" id="3.30.1360.40">
    <property type="match status" value="1"/>
</dbReference>
<feature type="domain" description="Ribosome recycling factor" evidence="3">
    <location>
        <begin position="20"/>
        <end position="180"/>
    </location>
</feature>
<dbReference type="NCBIfam" id="TIGR00496">
    <property type="entry name" value="frr"/>
    <property type="match status" value="1"/>
</dbReference>
<dbReference type="InterPro" id="IPR023584">
    <property type="entry name" value="Ribosome_recyc_fac_dom"/>
</dbReference>
<comment type="caution">
    <text evidence="4">The sequence shown here is derived from an EMBL/GenBank/DDBJ whole genome shotgun (WGS) entry which is preliminary data.</text>
</comment>
<keyword evidence="2" id="KW-0648">Protein biosynthesis</keyword>
<evidence type="ECO:0000256" key="1">
    <source>
        <dbReference type="ARBA" id="ARBA00005912"/>
    </source>
</evidence>
<reference evidence="4 5" key="1">
    <citation type="submission" date="2018-02" db="EMBL/GenBank/DDBJ databases">
        <title>Genomic Reconstructions from Amazon Rainforest and Pasture Soil Reveal Novel Insights into the Physiology of Candidate Phyla in Tropical Sites.</title>
        <authorList>
            <person name="Kroeger M.E."/>
            <person name="Delmont T."/>
            <person name="Eren A.M."/>
            <person name="Guo J."/>
            <person name="Meyer K.M."/>
            <person name="Khan K."/>
            <person name="Rodrigues J.L.M."/>
            <person name="Bohannan B.J.M."/>
            <person name="Tringe S."/>
            <person name="Borges C.D."/>
            <person name="Tiedje J."/>
            <person name="Tsai S.M."/>
            <person name="Nusslein K."/>
        </authorList>
    </citation>
    <scope>NUCLEOTIDE SEQUENCE [LARGE SCALE GENOMIC DNA]</scope>
    <source>
        <strain evidence="4">Amazon FNV 2010 28 9</strain>
    </source>
</reference>
<dbReference type="CDD" id="cd00520">
    <property type="entry name" value="RRF"/>
    <property type="match status" value="1"/>
</dbReference>
<evidence type="ECO:0000313" key="5">
    <source>
        <dbReference type="Proteomes" id="UP000246104"/>
    </source>
</evidence>
<protein>
    <submittedName>
        <fullName evidence="4">Ribosome recycling factor</fullName>
    </submittedName>
</protein>
<dbReference type="Gene3D" id="1.10.132.20">
    <property type="entry name" value="Ribosome-recycling factor"/>
    <property type="match status" value="1"/>
</dbReference>
<comment type="similarity">
    <text evidence="1">Belongs to the RRF family.</text>
</comment>
<proteinExistence type="inferred from homology"/>
<dbReference type="PANTHER" id="PTHR20982:SF3">
    <property type="entry name" value="MITOCHONDRIAL RIBOSOME RECYCLING FACTOR PSEUDO 1"/>
    <property type="match status" value="1"/>
</dbReference>
<sequence length="183" mass="20493">MFSFDPMKSDVAKLIEVFGSDVATIRTGRAKPSLVENVMVDAYGGKMRMMEVANISAPDSTMIVIKPWDQSLLSTVEKAIQISDLHINPIIDGQQVRISIPPLTGERREELVKLLNQKLHAHEDMARDIRIKYKKQIDAQKGQPGVSEDDIKRDLETLQKVTDDAIAKLGEVANGKEKELREL</sequence>
<dbReference type="EMBL" id="PSRQ01000022">
    <property type="protein sequence ID" value="PWU23826.1"/>
    <property type="molecule type" value="Genomic_DNA"/>
</dbReference>
<dbReference type="InterPro" id="IPR036191">
    <property type="entry name" value="RRF_sf"/>
</dbReference>
<dbReference type="GO" id="GO:0006412">
    <property type="term" value="P:translation"/>
    <property type="evidence" value="ECO:0007669"/>
    <property type="project" value="UniProtKB-KW"/>
</dbReference>
<dbReference type="AlphaFoldDB" id="A0A317JPW8"/>
<evidence type="ECO:0000259" key="3">
    <source>
        <dbReference type="Pfam" id="PF01765"/>
    </source>
</evidence>
<accession>A0A317JPW8</accession>
<dbReference type="FunFam" id="3.30.1360.40:FF:000001">
    <property type="entry name" value="Ribosome-recycling factor"/>
    <property type="match status" value="1"/>
</dbReference>
<dbReference type="GO" id="GO:0043023">
    <property type="term" value="F:ribosomal large subunit binding"/>
    <property type="evidence" value="ECO:0007669"/>
    <property type="project" value="TreeGrafter"/>
</dbReference>
<dbReference type="Proteomes" id="UP000246104">
    <property type="component" value="Unassembled WGS sequence"/>
</dbReference>
<dbReference type="Pfam" id="PF01765">
    <property type="entry name" value="RRF"/>
    <property type="match status" value="1"/>
</dbReference>
<organism evidence="4 5">
    <name type="scientific">Candidatus Cerribacteria bacterium 'Amazon FNV 2010 28 9'</name>
    <dbReference type="NCBI Taxonomy" id="2081795"/>
    <lineage>
        <taxon>Bacteria</taxon>
        <taxon>Candidatus Cerribacteria</taxon>
    </lineage>
</organism>
<gene>
    <name evidence="4" type="ORF">C5B42_01530</name>
</gene>
<dbReference type="SUPFAM" id="SSF55194">
    <property type="entry name" value="Ribosome recycling factor, RRF"/>
    <property type="match status" value="1"/>
</dbReference>
<dbReference type="PANTHER" id="PTHR20982">
    <property type="entry name" value="RIBOSOME RECYCLING FACTOR"/>
    <property type="match status" value="1"/>
</dbReference>
<evidence type="ECO:0000313" key="4">
    <source>
        <dbReference type="EMBL" id="PWU23826.1"/>
    </source>
</evidence>
<evidence type="ECO:0000256" key="2">
    <source>
        <dbReference type="ARBA" id="ARBA00022917"/>
    </source>
</evidence>